<evidence type="ECO:0000313" key="1">
    <source>
        <dbReference type="EMBL" id="TID26076.1"/>
    </source>
</evidence>
<accession>A0A4Z1PK88</accession>
<protein>
    <submittedName>
        <fullName evidence="1">Uncharacterized protein</fullName>
    </submittedName>
</protein>
<keyword evidence="2" id="KW-1185">Reference proteome</keyword>
<organism evidence="1 2">
    <name type="scientific">Venturia nashicola</name>
    <dbReference type="NCBI Taxonomy" id="86259"/>
    <lineage>
        <taxon>Eukaryota</taxon>
        <taxon>Fungi</taxon>
        <taxon>Dikarya</taxon>
        <taxon>Ascomycota</taxon>
        <taxon>Pezizomycotina</taxon>
        <taxon>Dothideomycetes</taxon>
        <taxon>Pleosporomycetidae</taxon>
        <taxon>Venturiales</taxon>
        <taxon>Venturiaceae</taxon>
        <taxon>Venturia</taxon>
    </lineage>
</organism>
<dbReference type="AlphaFoldDB" id="A0A4Z1PK88"/>
<name>A0A4Z1PK88_9PEZI</name>
<evidence type="ECO:0000313" key="2">
    <source>
        <dbReference type="Proteomes" id="UP000298493"/>
    </source>
</evidence>
<comment type="caution">
    <text evidence="1">The sequence shown here is derived from an EMBL/GenBank/DDBJ whole genome shotgun (WGS) entry which is preliminary data.</text>
</comment>
<dbReference type="Proteomes" id="UP000298493">
    <property type="component" value="Unassembled WGS sequence"/>
</dbReference>
<dbReference type="EMBL" id="SNSC02000003">
    <property type="protein sequence ID" value="TID26076.1"/>
    <property type="molecule type" value="Genomic_DNA"/>
</dbReference>
<sequence>MSASNGNTSAGPSSAALPSHQNLRFLHGAVFKSGSLMNFEGEAEILCEAIFHESVTFITDKVRIFGEATYNGANDTSVLAAVPFEHLTPGDYRDWNVRLVCSKLTHFSKVDGVTKFATGEKVEFHGPVVFKGAVTLVRPVFNGDVQFAAQPDIRLLVREQE</sequence>
<gene>
    <name evidence="1" type="ORF">E6O75_ATG03939</name>
</gene>
<reference evidence="1 2" key="1">
    <citation type="submission" date="2019-04" db="EMBL/GenBank/DDBJ databases">
        <title>High contiguity whole genome sequence and gene annotation resource for two Venturia nashicola isolates.</title>
        <authorList>
            <person name="Prokchorchik M."/>
            <person name="Won K."/>
            <person name="Lee Y."/>
            <person name="Choi E.D."/>
            <person name="Segonzac C."/>
            <person name="Sohn K.H."/>
        </authorList>
    </citation>
    <scope>NUCLEOTIDE SEQUENCE [LARGE SCALE GENOMIC DNA]</scope>
    <source>
        <strain evidence="1 2">PRI2</strain>
    </source>
</reference>
<proteinExistence type="predicted"/>